<sequence>MRRPPIVRCLFFLNDTIVLELEKTRVISERSNEEVIVVIRKTVRGTDGREYTFVAKEGTFEELTGLGTTIRGHIPGTDSPFYGVLEDGEEGLRAWIMTFRVVNRVPIDSETEEELVRLFLPLVERRRIDRSILLYVE</sequence>
<reference evidence="1 2" key="1">
    <citation type="journal article" date="2009" name="Biosci. Biotechnol. Biochem.">
        <title>WeGAS: a web-based microbial genome annotation system.</title>
        <authorList>
            <person name="Lee D."/>
            <person name="Seo H."/>
            <person name="Park C."/>
            <person name="Park K."/>
        </authorList>
    </citation>
    <scope>NUCLEOTIDE SEQUENCE [LARGE SCALE GENOMIC DNA]</scope>
    <source>
        <strain evidence="2">ATCC 49049 / DSM 4359 / NBRC 107923 / NS-E</strain>
    </source>
</reference>
<dbReference type="Proteomes" id="UP000000445">
    <property type="component" value="Chromosome"/>
</dbReference>
<name>B9K8Z4_THENN</name>
<proteinExistence type="predicted"/>
<evidence type="ECO:0000313" key="2">
    <source>
        <dbReference type="Proteomes" id="UP000000445"/>
    </source>
</evidence>
<evidence type="ECO:0000313" key="1">
    <source>
        <dbReference type="EMBL" id="ACM23427.1"/>
    </source>
</evidence>
<keyword evidence="2" id="KW-1185">Reference proteome</keyword>
<dbReference type="KEGG" id="tna:CTN_1251"/>
<accession>B9K8Z4</accession>
<protein>
    <submittedName>
        <fullName evidence="1">Uncharacterized protein</fullName>
    </submittedName>
</protein>
<dbReference type="AlphaFoldDB" id="B9K8Z4"/>
<organism evidence="1 2">
    <name type="scientific">Thermotoga neapolitana (strain ATCC 49049 / DSM 4359 / NBRC 107923 / NS-E)</name>
    <dbReference type="NCBI Taxonomy" id="309803"/>
    <lineage>
        <taxon>Bacteria</taxon>
        <taxon>Thermotogati</taxon>
        <taxon>Thermotogota</taxon>
        <taxon>Thermotogae</taxon>
        <taxon>Thermotogales</taxon>
        <taxon>Thermotogaceae</taxon>
        <taxon>Thermotoga</taxon>
    </lineage>
</organism>
<dbReference type="EMBL" id="CP000916">
    <property type="protein sequence ID" value="ACM23427.1"/>
    <property type="molecule type" value="Genomic_DNA"/>
</dbReference>
<dbReference type="STRING" id="309803.CTN_1251"/>
<dbReference type="HOGENOM" id="CLU_154669_0_0_0"/>
<gene>
    <name evidence="1" type="ordered locus">CTN_1251</name>
</gene>